<evidence type="ECO:0000313" key="2">
    <source>
        <dbReference type="Proteomes" id="UP000747110"/>
    </source>
</evidence>
<dbReference type="AlphaFoldDB" id="A0A8J4BYK3"/>
<dbReference type="EMBL" id="BNCP01000002">
    <property type="protein sequence ID" value="GIL71203.1"/>
    <property type="molecule type" value="Genomic_DNA"/>
</dbReference>
<gene>
    <name evidence="1" type="ORF">Vretifemale_1800</name>
</gene>
<keyword evidence="2" id="KW-1185">Reference proteome</keyword>
<name>A0A8J4BYK3_9CHLO</name>
<evidence type="ECO:0000313" key="1">
    <source>
        <dbReference type="EMBL" id="GIL71203.1"/>
    </source>
</evidence>
<protein>
    <submittedName>
        <fullName evidence="1">Uncharacterized protein</fullName>
    </submittedName>
</protein>
<accession>A0A8J4BYK3</accession>
<dbReference type="Proteomes" id="UP000747110">
    <property type="component" value="Unassembled WGS sequence"/>
</dbReference>
<sequence>MTCCWLQNAAASVAPTRDGLQLAEWLQWLGRGAAVFYVVLRRGCCPSHKAALSETDWTFGREEPGAGEIFVVKFRGAGCSSALVGGSRTNLAIGTAGAGLGREAGCCSNCGNGLQRAVFGDPEIATG</sequence>
<organism evidence="1 2">
    <name type="scientific">Volvox reticuliferus</name>
    <dbReference type="NCBI Taxonomy" id="1737510"/>
    <lineage>
        <taxon>Eukaryota</taxon>
        <taxon>Viridiplantae</taxon>
        <taxon>Chlorophyta</taxon>
        <taxon>core chlorophytes</taxon>
        <taxon>Chlorophyceae</taxon>
        <taxon>CS clade</taxon>
        <taxon>Chlamydomonadales</taxon>
        <taxon>Volvocaceae</taxon>
        <taxon>Volvox</taxon>
    </lineage>
</organism>
<proteinExistence type="predicted"/>
<comment type="caution">
    <text evidence="1">The sequence shown here is derived from an EMBL/GenBank/DDBJ whole genome shotgun (WGS) entry which is preliminary data.</text>
</comment>
<reference evidence="1" key="1">
    <citation type="journal article" date="2021" name="Proc. Natl. Acad. Sci. U.S.A.">
        <title>Three genomes in the algal genus Volvox reveal the fate of a haploid sex-determining region after a transition to homothallism.</title>
        <authorList>
            <person name="Yamamoto K."/>
            <person name="Hamaji T."/>
            <person name="Kawai-Toyooka H."/>
            <person name="Matsuzaki R."/>
            <person name="Takahashi F."/>
            <person name="Nishimura Y."/>
            <person name="Kawachi M."/>
            <person name="Noguchi H."/>
            <person name="Minakuchi Y."/>
            <person name="Umen J.G."/>
            <person name="Toyoda A."/>
            <person name="Nozaki H."/>
        </authorList>
    </citation>
    <scope>NUCLEOTIDE SEQUENCE</scope>
    <source>
        <strain evidence="1">NIES-3786</strain>
    </source>
</reference>